<dbReference type="InterPro" id="IPR004846">
    <property type="entry name" value="T2SS/T3SS_dom"/>
</dbReference>
<reference evidence="4 5" key="1">
    <citation type="submission" date="2013-09" db="EMBL/GenBank/DDBJ databases">
        <title>High correlation between genotypes and phenotypes of environmental bacteria Comamonas testosteroni strains.</title>
        <authorList>
            <person name="Liu L."/>
            <person name="Zhu W."/>
            <person name="Xia X."/>
            <person name="Xu B."/>
            <person name="Luo M."/>
            <person name="Wang G."/>
        </authorList>
    </citation>
    <scope>NUCLEOTIDE SEQUENCE [LARGE SCALE GENOMIC DNA]</scope>
    <source>
        <strain evidence="4 5">JL14</strain>
    </source>
</reference>
<proteinExistence type="inferred from homology"/>
<feature type="compositionally biased region" description="Low complexity" evidence="2">
    <location>
        <begin position="469"/>
        <end position="490"/>
    </location>
</feature>
<feature type="compositionally biased region" description="Low complexity" evidence="2">
    <location>
        <begin position="498"/>
        <end position="511"/>
    </location>
</feature>
<dbReference type="Pfam" id="PF00263">
    <property type="entry name" value="Secretin"/>
    <property type="match status" value="1"/>
</dbReference>
<dbReference type="AlphaFoldDB" id="A0A0E3BG49"/>
<dbReference type="EMBL" id="AWTN01000113">
    <property type="protein sequence ID" value="KGG86633.1"/>
    <property type="molecule type" value="Genomic_DNA"/>
</dbReference>
<evidence type="ECO:0000256" key="1">
    <source>
        <dbReference type="RuleBase" id="RU004003"/>
    </source>
</evidence>
<comment type="caution">
    <text evidence="4">The sequence shown here is derived from an EMBL/GenBank/DDBJ whole genome shotgun (WGS) entry which is preliminary data.</text>
</comment>
<feature type="domain" description="Type II/III secretion system secretin-like" evidence="3">
    <location>
        <begin position="272"/>
        <end position="438"/>
    </location>
</feature>
<dbReference type="GO" id="GO:0009306">
    <property type="term" value="P:protein secretion"/>
    <property type="evidence" value="ECO:0007669"/>
    <property type="project" value="InterPro"/>
</dbReference>
<dbReference type="InterPro" id="IPR001775">
    <property type="entry name" value="GspD/PilQ"/>
</dbReference>
<comment type="similarity">
    <text evidence="1">Belongs to the bacterial secretin family.</text>
</comment>
<name>A0A0E3BG49_9BURK</name>
<dbReference type="InterPro" id="IPR050810">
    <property type="entry name" value="Bact_Secretion_Sys_Channel"/>
</dbReference>
<accession>A0A0E3BG49</accession>
<dbReference type="GO" id="GO:0015627">
    <property type="term" value="C:type II protein secretion system complex"/>
    <property type="evidence" value="ECO:0007669"/>
    <property type="project" value="TreeGrafter"/>
</dbReference>
<gene>
    <name evidence="4" type="ORF">P245_20695</name>
</gene>
<organism evidence="4 5">
    <name type="scientific">Comamonas thiooxydans</name>
    <dbReference type="NCBI Taxonomy" id="363952"/>
    <lineage>
        <taxon>Bacteria</taxon>
        <taxon>Pseudomonadati</taxon>
        <taxon>Pseudomonadota</taxon>
        <taxon>Betaproteobacteria</taxon>
        <taxon>Burkholderiales</taxon>
        <taxon>Comamonadaceae</taxon>
        <taxon>Comamonas</taxon>
    </lineage>
</organism>
<dbReference type="PANTHER" id="PTHR30332">
    <property type="entry name" value="PROBABLE GENERAL SECRETION PATHWAY PROTEIN D"/>
    <property type="match status" value="1"/>
</dbReference>
<dbReference type="PRINTS" id="PR00811">
    <property type="entry name" value="BCTERIALGSPD"/>
</dbReference>
<evidence type="ECO:0000313" key="5">
    <source>
        <dbReference type="Proteomes" id="UP000029567"/>
    </source>
</evidence>
<feature type="region of interest" description="Disordered" evidence="2">
    <location>
        <begin position="12"/>
        <end position="32"/>
    </location>
</feature>
<protein>
    <submittedName>
        <fullName evidence="4">Type II and III secretion system protein</fullName>
    </submittedName>
</protein>
<dbReference type="RefSeq" id="WP_034382091.1">
    <property type="nucleotide sequence ID" value="NZ_AWTN01000113.1"/>
</dbReference>
<evidence type="ECO:0000259" key="3">
    <source>
        <dbReference type="Pfam" id="PF00263"/>
    </source>
</evidence>
<dbReference type="PANTHER" id="PTHR30332:SF17">
    <property type="entry name" value="TYPE IV PILIATION SYSTEM PROTEIN DR_0774-RELATED"/>
    <property type="match status" value="1"/>
</dbReference>
<evidence type="ECO:0000313" key="4">
    <source>
        <dbReference type="EMBL" id="KGG86633.1"/>
    </source>
</evidence>
<sequence length="523" mass="54070">MLLASSAPVLAQSAGTPAQPPGPVAAAAPAAPRNTLPARNCTAIRTEDPTTVTLGKSVVIPLSSPMARILVSGQTPGAGQAAAPMAANAQPQMQNGMGDIEVQLLSPRDLFFRGRKSGSMNVILQNAQGACFIKDVIVTMDPGPLQAKLSELMPEERSIRVQGADNALVLSGEISNPLRLDDVVTLAGAYSDSKKIVNLLRTTSPHQVMLEVKIAEVSKTLLDKLGASLAGQRITSNGMNTFSIASNFLSGGGGLLSAMRIGKGSISIDGQKDDGLVRILAEPNIMAISGQQASFLSGGKIFIPVAQSNTTGVPVMTLEEKEFGIGVKFTPTVLGGSRVNLKLVSEVSDLSQTGSPFTAINGVTSVIPSLSVRRADTTVQLNDGQSLVIAGLIKNNITEAVKRFPGLGEIPVLGALARSTEFQTDQTELMFIITPRLVQALAEAPRVPTDNHVPPSRAEVYLNGALESSKPASAAKTAPAAAMPSGTATPAPAPAPVAAPQELQPQAPAEPSVDRPAPLNPPT</sequence>
<feature type="region of interest" description="Disordered" evidence="2">
    <location>
        <begin position="469"/>
        <end position="523"/>
    </location>
</feature>
<evidence type="ECO:0000256" key="2">
    <source>
        <dbReference type="SAM" id="MobiDB-lite"/>
    </source>
</evidence>
<dbReference type="Proteomes" id="UP000029567">
    <property type="component" value="Unassembled WGS sequence"/>
</dbReference>